<dbReference type="PANTHER" id="PTHR43298">
    <property type="entry name" value="MULTIDRUG RESISTANCE PROTEIN NORM-RELATED"/>
    <property type="match status" value="1"/>
</dbReference>
<evidence type="ECO:0000256" key="3">
    <source>
        <dbReference type="ARBA" id="ARBA00022449"/>
    </source>
</evidence>
<dbReference type="GO" id="GO:0006811">
    <property type="term" value="P:monoatomic ion transport"/>
    <property type="evidence" value="ECO:0007669"/>
    <property type="project" value="UniProtKB-KW"/>
</dbReference>
<evidence type="ECO:0000256" key="6">
    <source>
        <dbReference type="ARBA" id="ARBA00022989"/>
    </source>
</evidence>
<keyword evidence="3" id="KW-0050">Antiport</keyword>
<dbReference type="RefSeq" id="WP_188567891.1">
    <property type="nucleotide sequence ID" value="NZ_BMED01000004.1"/>
</dbReference>
<feature type="transmembrane region" description="Helical" evidence="10">
    <location>
        <begin position="93"/>
        <end position="114"/>
    </location>
</feature>
<keyword evidence="5 10" id="KW-0812">Transmembrane</keyword>
<keyword evidence="12" id="KW-1185">Reference proteome</keyword>
<protein>
    <recommendedName>
        <fullName evidence="9">Multidrug-efflux transporter</fullName>
    </recommendedName>
</protein>
<evidence type="ECO:0000256" key="8">
    <source>
        <dbReference type="ARBA" id="ARBA00023136"/>
    </source>
</evidence>
<dbReference type="AlphaFoldDB" id="A0A916UUT3"/>
<proteinExistence type="predicted"/>
<evidence type="ECO:0000256" key="2">
    <source>
        <dbReference type="ARBA" id="ARBA00022448"/>
    </source>
</evidence>
<keyword evidence="2" id="KW-0813">Transport</keyword>
<feature type="transmembrane region" description="Helical" evidence="10">
    <location>
        <begin position="280"/>
        <end position="301"/>
    </location>
</feature>
<keyword evidence="8 10" id="KW-0472">Membrane</keyword>
<dbReference type="GO" id="GO:0042910">
    <property type="term" value="F:xenobiotic transmembrane transporter activity"/>
    <property type="evidence" value="ECO:0007669"/>
    <property type="project" value="InterPro"/>
</dbReference>
<dbReference type="NCBIfam" id="TIGR00797">
    <property type="entry name" value="matE"/>
    <property type="match status" value="1"/>
</dbReference>
<name>A0A916UUT3_9BURK</name>
<organism evidence="11 12">
    <name type="scientific">Undibacterium terreum</name>
    <dbReference type="NCBI Taxonomy" id="1224302"/>
    <lineage>
        <taxon>Bacteria</taxon>
        <taxon>Pseudomonadati</taxon>
        <taxon>Pseudomonadota</taxon>
        <taxon>Betaproteobacteria</taxon>
        <taxon>Burkholderiales</taxon>
        <taxon>Oxalobacteraceae</taxon>
        <taxon>Undibacterium</taxon>
    </lineage>
</organism>
<feature type="transmembrane region" description="Helical" evidence="10">
    <location>
        <begin position="160"/>
        <end position="183"/>
    </location>
</feature>
<feature type="transmembrane region" description="Helical" evidence="10">
    <location>
        <begin position="247"/>
        <end position="268"/>
    </location>
</feature>
<feature type="transmembrane region" description="Helical" evidence="10">
    <location>
        <begin position="126"/>
        <end position="148"/>
    </location>
</feature>
<dbReference type="InterPro" id="IPR048279">
    <property type="entry name" value="MdtK-like"/>
</dbReference>
<dbReference type="Pfam" id="PF01554">
    <property type="entry name" value="MatE"/>
    <property type="match status" value="2"/>
</dbReference>
<dbReference type="GO" id="GO:0005886">
    <property type="term" value="C:plasma membrane"/>
    <property type="evidence" value="ECO:0007669"/>
    <property type="project" value="UniProtKB-SubCell"/>
</dbReference>
<accession>A0A916UUT3</accession>
<dbReference type="GO" id="GO:0015297">
    <property type="term" value="F:antiporter activity"/>
    <property type="evidence" value="ECO:0007669"/>
    <property type="project" value="UniProtKB-KW"/>
</dbReference>
<dbReference type="PANTHER" id="PTHR43298:SF2">
    <property type="entry name" value="FMN_FAD EXPORTER YEEO-RELATED"/>
    <property type="match status" value="1"/>
</dbReference>
<dbReference type="InterPro" id="IPR050222">
    <property type="entry name" value="MATE_MdtK"/>
</dbReference>
<comment type="caution">
    <text evidence="11">The sequence shown here is derived from an EMBL/GenBank/DDBJ whole genome shotgun (WGS) entry which is preliminary data.</text>
</comment>
<sequence length="466" mass="49508">MKTKIRTEVKALWQLAWPMLIGQLATVGMAVSDVAMTGHVSAGDLAAVSLGASIWSMIIVTVMGVMMAINTVVAHEVGAAEFARIPHVVRQSLWKALGVGLIACVVANAATLIFDHLDMEQAVSDKAAMFVHVISLGLPAFAAYRALYGYSTSLNQTKPIMIIAIGALIYNIIINWLLIYGHFGLPQLGAIGCAVATASGLWLMLGAMLVWIRRSPAYRQTYPFKHWEGPHWGEIGSMLKLGTPIGITYFAEVSAFSAVGLLVARFGVVNVSSHQIALNFTSLVFMVPMSFGIGLITRVGQALGEGDPVRARFVSWVGVGMSVSFGLVSAIFILLFRNQIAIAYTSDPAIQAMTSSLLLFAAVFQLSDCTQVATACAIRGYKVTRTPMLIHLAAFWGVSLPVGCILGLAPSWFPWSPAQPMAAGGFWIGLILGLTVAGVSLVWFLHHVSHGRAVAASPAGSPAGLA</sequence>
<evidence type="ECO:0000313" key="12">
    <source>
        <dbReference type="Proteomes" id="UP000637423"/>
    </source>
</evidence>
<evidence type="ECO:0000256" key="7">
    <source>
        <dbReference type="ARBA" id="ARBA00023065"/>
    </source>
</evidence>
<evidence type="ECO:0000256" key="4">
    <source>
        <dbReference type="ARBA" id="ARBA00022475"/>
    </source>
</evidence>
<reference evidence="11" key="1">
    <citation type="journal article" date="2014" name="Int. J. Syst. Evol. Microbiol.">
        <title>Complete genome sequence of Corynebacterium casei LMG S-19264T (=DSM 44701T), isolated from a smear-ripened cheese.</title>
        <authorList>
            <consortium name="US DOE Joint Genome Institute (JGI-PGF)"/>
            <person name="Walter F."/>
            <person name="Albersmeier A."/>
            <person name="Kalinowski J."/>
            <person name="Ruckert C."/>
        </authorList>
    </citation>
    <scope>NUCLEOTIDE SEQUENCE</scope>
    <source>
        <strain evidence="11">CGMCC 1.10998</strain>
    </source>
</reference>
<evidence type="ECO:0000256" key="1">
    <source>
        <dbReference type="ARBA" id="ARBA00004429"/>
    </source>
</evidence>
<feature type="transmembrane region" description="Helical" evidence="10">
    <location>
        <begin position="52"/>
        <end position="73"/>
    </location>
</feature>
<evidence type="ECO:0000313" key="11">
    <source>
        <dbReference type="EMBL" id="GGC88906.1"/>
    </source>
</evidence>
<feature type="transmembrane region" description="Helical" evidence="10">
    <location>
        <begin position="189"/>
        <end position="212"/>
    </location>
</feature>
<evidence type="ECO:0000256" key="9">
    <source>
        <dbReference type="ARBA" id="ARBA00031636"/>
    </source>
</evidence>
<dbReference type="InterPro" id="IPR002528">
    <property type="entry name" value="MATE_fam"/>
</dbReference>
<feature type="transmembrane region" description="Helical" evidence="10">
    <location>
        <begin position="313"/>
        <end position="336"/>
    </location>
</feature>
<dbReference type="PIRSF" id="PIRSF006603">
    <property type="entry name" value="DinF"/>
    <property type="match status" value="1"/>
</dbReference>
<keyword evidence="7" id="KW-0406">Ion transport</keyword>
<dbReference type="EMBL" id="BMED01000004">
    <property type="protein sequence ID" value="GGC88906.1"/>
    <property type="molecule type" value="Genomic_DNA"/>
</dbReference>
<comment type="subcellular location">
    <subcellularLocation>
        <location evidence="1">Cell inner membrane</location>
        <topology evidence="1">Multi-pass membrane protein</topology>
    </subcellularLocation>
</comment>
<reference evidence="11" key="2">
    <citation type="submission" date="2020-09" db="EMBL/GenBank/DDBJ databases">
        <authorList>
            <person name="Sun Q."/>
            <person name="Zhou Y."/>
        </authorList>
    </citation>
    <scope>NUCLEOTIDE SEQUENCE</scope>
    <source>
        <strain evidence="11">CGMCC 1.10998</strain>
    </source>
</reference>
<feature type="transmembrane region" description="Helical" evidence="10">
    <location>
        <begin position="12"/>
        <end position="32"/>
    </location>
</feature>
<feature type="transmembrane region" description="Helical" evidence="10">
    <location>
        <begin position="348"/>
        <end position="367"/>
    </location>
</feature>
<keyword evidence="6 10" id="KW-1133">Transmembrane helix</keyword>
<keyword evidence="4" id="KW-1003">Cell membrane</keyword>
<evidence type="ECO:0000256" key="10">
    <source>
        <dbReference type="SAM" id="Phobius"/>
    </source>
</evidence>
<feature type="transmembrane region" description="Helical" evidence="10">
    <location>
        <begin position="388"/>
        <end position="413"/>
    </location>
</feature>
<gene>
    <name evidence="11" type="primary">pmpM</name>
    <name evidence="11" type="ORF">GCM10011396_40160</name>
</gene>
<evidence type="ECO:0000256" key="5">
    <source>
        <dbReference type="ARBA" id="ARBA00022692"/>
    </source>
</evidence>
<dbReference type="Proteomes" id="UP000637423">
    <property type="component" value="Unassembled WGS sequence"/>
</dbReference>
<feature type="transmembrane region" description="Helical" evidence="10">
    <location>
        <begin position="425"/>
        <end position="445"/>
    </location>
</feature>
<dbReference type="CDD" id="cd13131">
    <property type="entry name" value="MATE_NorM_like"/>
    <property type="match status" value="1"/>
</dbReference>